<dbReference type="EMBL" id="BTRK01000003">
    <property type="protein sequence ID" value="GMR40858.1"/>
    <property type="molecule type" value="Genomic_DNA"/>
</dbReference>
<gene>
    <name evidence="2" type="ORF">PMAYCL1PPCAC_11053</name>
</gene>
<proteinExistence type="predicted"/>
<evidence type="ECO:0000313" key="2">
    <source>
        <dbReference type="EMBL" id="GMR40858.1"/>
    </source>
</evidence>
<organism evidence="2 3">
    <name type="scientific">Pristionchus mayeri</name>
    <dbReference type="NCBI Taxonomy" id="1317129"/>
    <lineage>
        <taxon>Eukaryota</taxon>
        <taxon>Metazoa</taxon>
        <taxon>Ecdysozoa</taxon>
        <taxon>Nematoda</taxon>
        <taxon>Chromadorea</taxon>
        <taxon>Rhabditida</taxon>
        <taxon>Rhabditina</taxon>
        <taxon>Diplogasteromorpha</taxon>
        <taxon>Diplogasteroidea</taxon>
        <taxon>Neodiplogasteridae</taxon>
        <taxon>Pristionchus</taxon>
    </lineage>
</organism>
<evidence type="ECO:0000259" key="1">
    <source>
        <dbReference type="PROSITE" id="PS50878"/>
    </source>
</evidence>
<accession>A0AAN4ZLX1</accession>
<feature type="domain" description="Reverse transcriptase" evidence="1">
    <location>
        <begin position="108"/>
        <end position="443"/>
    </location>
</feature>
<evidence type="ECO:0000313" key="3">
    <source>
        <dbReference type="Proteomes" id="UP001328107"/>
    </source>
</evidence>
<dbReference type="Proteomes" id="UP001328107">
    <property type="component" value="Unassembled WGS sequence"/>
</dbReference>
<protein>
    <recommendedName>
        <fullName evidence="1">Reverse transcriptase domain-containing protein</fullName>
    </recommendedName>
</protein>
<feature type="non-terminal residue" evidence="2">
    <location>
        <position position="1"/>
    </location>
</feature>
<keyword evidence="3" id="KW-1185">Reference proteome</keyword>
<dbReference type="AlphaFoldDB" id="A0AAN4ZLX1"/>
<dbReference type="PANTHER" id="PTHR21301:SF10">
    <property type="entry name" value="REVERSE TRANSCRIPTASE DOMAIN-CONTAINING PROTEIN"/>
    <property type="match status" value="1"/>
</dbReference>
<name>A0AAN4ZLX1_9BILA</name>
<comment type="caution">
    <text evidence="2">The sequence shown here is derived from an EMBL/GenBank/DDBJ whole genome shotgun (WGS) entry which is preliminary data.</text>
</comment>
<dbReference type="PROSITE" id="PS50878">
    <property type="entry name" value="RT_POL"/>
    <property type="match status" value="1"/>
</dbReference>
<sequence length="503" mass="59113">ADLTLAVMEYQYIRNNIKVGHTLAFSLNRTFRYIDDLFHISEKRSEFMRITTEMYHQSLTLEQTNSGPRESSFLDLSIIVKNNGKVQTSLYNKTDDYSFSVVRYPHYQSNNPRFMGANTLHGEIVRIYRNCSNFEHFLERVRKIVKYCITIQYPKNIVFSRVYKSLNKTQTYRSNMEKEMNTQNDGERTYELKPQICPTVIRSNHERFTRSFGQLSTVHNPNSKIFCDDFSSLFTNLPHDVVREKLYFLIDTLFKNAGSEYLVVHGNYVRYDRNNASTTGRSYHKVEVKGIIDFILKNSFAYYGGQLFQQHKGIPQGNNASPQIADRTLAVMEYQYIRNNIKVGHTLAFSLNRTFRYIDDLFHISEKRSEFMRITTEMYHQSLTLEQTNSGPRESSFLDLSIIVKNNGKVQTSLYNKTDDYSFSVVRYPHYQSNNPRFMGANTLHGEIVRIYRNCSSVEHFLERVRKIVKYYITIQYPKNIVFSRVYKSLNKTQTISLKYAVP</sequence>
<dbReference type="SUPFAM" id="SSF56672">
    <property type="entry name" value="DNA/RNA polymerases"/>
    <property type="match status" value="1"/>
</dbReference>
<dbReference type="PANTHER" id="PTHR21301">
    <property type="entry name" value="REVERSE TRANSCRIPTASE"/>
    <property type="match status" value="1"/>
</dbReference>
<feature type="non-terminal residue" evidence="2">
    <location>
        <position position="503"/>
    </location>
</feature>
<dbReference type="InterPro" id="IPR043502">
    <property type="entry name" value="DNA/RNA_pol_sf"/>
</dbReference>
<reference evidence="3" key="1">
    <citation type="submission" date="2022-10" db="EMBL/GenBank/DDBJ databases">
        <title>Genome assembly of Pristionchus species.</title>
        <authorList>
            <person name="Yoshida K."/>
            <person name="Sommer R.J."/>
        </authorList>
    </citation>
    <scope>NUCLEOTIDE SEQUENCE [LARGE SCALE GENOMIC DNA]</scope>
    <source>
        <strain evidence="3">RS5460</strain>
    </source>
</reference>
<dbReference type="InterPro" id="IPR000477">
    <property type="entry name" value="RT_dom"/>
</dbReference>